<comment type="subcellular location">
    <subcellularLocation>
        <location evidence="1">Membrane</location>
        <topology evidence="1">Single-pass membrane protein</topology>
    </subcellularLocation>
</comment>
<protein>
    <recommendedName>
        <fullName evidence="8">Type II secretion system protein GspG C-terminal domain-containing protein</fullName>
    </recommendedName>
</protein>
<comment type="caution">
    <text evidence="6">The sequence shown here is derived from an EMBL/GenBank/DDBJ whole genome shotgun (WGS) entry which is preliminary data.</text>
</comment>
<evidence type="ECO:0000256" key="4">
    <source>
        <dbReference type="ARBA" id="ARBA00022989"/>
    </source>
</evidence>
<evidence type="ECO:0000256" key="3">
    <source>
        <dbReference type="ARBA" id="ARBA00022692"/>
    </source>
</evidence>
<dbReference type="EMBL" id="MHVI01000005">
    <property type="protein sequence ID" value="OHA92504.1"/>
    <property type="molecule type" value="Genomic_DNA"/>
</dbReference>
<evidence type="ECO:0000313" key="6">
    <source>
        <dbReference type="EMBL" id="OHA92504.1"/>
    </source>
</evidence>
<dbReference type="GO" id="GO:0016020">
    <property type="term" value="C:membrane"/>
    <property type="evidence" value="ECO:0007669"/>
    <property type="project" value="UniProtKB-SubCell"/>
</dbReference>
<dbReference type="InterPro" id="IPR000983">
    <property type="entry name" value="Bac_GSPG_pilin"/>
</dbReference>
<gene>
    <name evidence="6" type="ORF">A2665_02615</name>
</gene>
<dbReference type="PRINTS" id="PR00813">
    <property type="entry name" value="BCTERIALGSPG"/>
</dbReference>
<dbReference type="InterPro" id="IPR045584">
    <property type="entry name" value="Pilin-like"/>
</dbReference>
<organism evidence="6 7">
    <name type="scientific">Candidatus Zambryskibacteria bacterium RIFCSPHIGHO2_01_FULL_46_30</name>
    <dbReference type="NCBI Taxonomy" id="1802739"/>
    <lineage>
        <taxon>Bacteria</taxon>
        <taxon>Candidatus Zambryskiibacteriota</taxon>
    </lineage>
</organism>
<sequence length="145" mass="14974">MSNKTRGFTLIELLVVIAIIGILSSVVLASLNTARGKGNDAKVKAQLSGARASAEIYYDNNGNYGTATAACDNMFDDAVSSMLTYATQTNYPTGATLECVSTNTAYAMSALLPGEGGTVNWCVDSTGASQRNAADQIGAADPDCD</sequence>
<proteinExistence type="predicted"/>
<name>A0A1G2T5F4_9BACT</name>
<evidence type="ECO:0008006" key="8">
    <source>
        <dbReference type="Google" id="ProtNLM"/>
    </source>
</evidence>
<dbReference type="NCBIfam" id="TIGR02532">
    <property type="entry name" value="IV_pilin_GFxxxE"/>
    <property type="match status" value="1"/>
</dbReference>
<dbReference type="PANTHER" id="PTHR30093">
    <property type="entry name" value="GENERAL SECRETION PATHWAY PROTEIN G"/>
    <property type="match status" value="1"/>
</dbReference>
<dbReference type="PANTHER" id="PTHR30093:SF44">
    <property type="entry name" value="TYPE II SECRETION SYSTEM CORE PROTEIN G"/>
    <property type="match status" value="1"/>
</dbReference>
<reference evidence="6 7" key="1">
    <citation type="journal article" date="2016" name="Nat. Commun.">
        <title>Thousands of microbial genomes shed light on interconnected biogeochemical processes in an aquifer system.</title>
        <authorList>
            <person name="Anantharaman K."/>
            <person name="Brown C.T."/>
            <person name="Hug L.A."/>
            <person name="Sharon I."/>
            <person name="Castelle C.J."/>
            <person name="Probst A.J."/>
            <person name="Thomas B.C."/>
            <person name="Singh A."/>
            <person name="Wilkins M.J."/>
            <person name="Karaoz U."/>
            <person name="Brodie E.L."/>
            <person name="Williams K.H."/>
            <person name="Hubbard S.S."/>
            <person name="Banfield J.F."/>
        </authorList>
    </citation>
    <scope>NUCLEOTIDE SEQUENCE [LARGE SCALE GENOMIC DNA]</scope>
</reference>
<evidence type="ECO:0000313" key="7">
    <source>
        <dbReference type="Proteomes" id="UP000177746"/>
    </source>
</evidence>
<dbReference type="SUPFAM" id="SSF54523">
    <property type="entry name" value="Pili subunits"/>
    <property type="match status" value="1"/>
</dbReference>
<dbReference type="InterPro" id="IPR012902">
    <property type="entry name" value="N_methyl_site"/>
</dbReference>
<evidence type="ECO:0000256" key="5">
    <source>
        <dbReference type="ARBA" id="ARBA00023136"/>
    </source>
</evidence>
<keyword evidence="3" id="KW-0812">Transmembrane</keyword>
<dbReference type="Gene3D" id="3.30.700.10">
    <property type="entry name" value="Glycoprotein, Type 4 Pilin"/>
    <property type="match status" value="1"/>
</dbReference>
<evidence type="ECO:0000256" key="2">
    <source>
        <dbReference type="ARBA" id="ARBA00022481"/>
    </source>
</evidence>
<dbReference type="Proteomes" id="UP000177746">
    <property type="component" value="Unassembled WGS sequence"/>
</dbReference>
<dbReference type="AlphaFoldDB" id="A0A1G2T5F4"/>
<accession>A0A1G2T5F4</accession>
<keyword evidence="5" id="KW-0472">Membrane</keyword>
<dbReference type="GO" id="GO:0015627">
    <property type="term" value="C:type II protein secretion system complex"/>
    <property type="evidence" value="ECO:0007669"/>
    <property type="project" value="InterPro"/>
</dbReference>
<keyword evidence="2" id="KW-0488">Methylation</keyword>
<evidence type="ECO:0000256" key="1">
    <source>
        <dbReference type="ARBA" id="ARBA00004167"/>
    </source>
</evidence>
<dbReference type="Pfam" id="PF07963">
    <property type="entry name" value="N_methyl"/>
    <property type="match status" value="1"/>
</dbReference>
<dbReference type="GO" id="GO:0015628">
    <property type="term" value="P:protein secretion by the type II secretion system"/>
    <property type="evidence" value="ECO:0007669"/>
    <property type="project" value="InterPro"/>
</dbReference>
<dbReference type="PROSITE" id="PS00409">
    <property type="entry name" value="PROKAR_NTER_METHYL"/>
    <property type="match status" value="1"/>
</dbReference>
<keyword evidence="4" id="KW-1133">Transmembrane helix</keyword>